<gene>
    <name evidence="3" type="ORF">AVDCRST_MAG20-2257</name>
</gene>
<accession>A0A6J4IHA0</accession>
<name>A0A6J4IHA0_9ACTN</name>
<evidence type="ECO:0000313" key="3">
    <source>
        <dbReference type="EMBL" id="CAA9252028.1"/>
    </source>
</evidence>
<keyword evidence="1" id="KW-0175">Coiled coil</keyword>
<feature type="coiled-coil region" evidence="1">
    <location>
        <begin position="677"/>
        <end position="737"/>
    </location>
</feature>
<dbReference type="InterPro" id="IPR038734">
    <property type="entry name" value="YhaN_AAA"/>
</dbReference>
<dbReference type="PANTHER" id="PTHR41259:SF1">
    <property type="entry name" value="DOUBLE-STRAND BREAK REPAIR RAD50 ATPASE, PUTATIVE-RELATED"/>
    <property type="match status" value="1"/>
</dbReference>
<sequence length="895" mass="93954">MRLHRLSLRSYRGVASCDLTFAEHGITVVEGDNEAGKSSAAEALHLLLEYRDDSSHRRVQAVKPLHHDAGAEVEAELSADGLRFTYRKRWHRDHSTQLRITGPRPEVVTGRAAHDRVRELLAQSVDLELWRALSAPQGAALERPELRDHPSVVAALDQAAGGALGTPGESDLVERASSEAGRWATPLGRPKAPLVDLRRRAADADRSVAEHQAAIEALDADVTWCADLERRVADLAPRSEALALAASVAAAEAVEVRERHAEVENLAVAARLAASEAVVAGTGVAGRAALVAGVEAAEAATLLAGRAVDAADRAAEVSAAELSDAVAAAAAAAGEAEAAAAAAAATEAVHLELRRAAATAQVASQLAELESALGVVGRLRADIARDEQALAANPSSPDALAAVQEAHDEALKAEAAAAAARPTVRLEALRHLDVLLDGEPEAIGAGATTDHVVADRLVIELSEHVRVTVAAGAAAGVLEARHRQARQVLVDRCERLGVDDLQHARLLEDERRALVTRLSSQRAGLGDALGGRQVGDLVHLVDQARQELAATGSPAPGPAPTAEALEAARARWEDACQRSRLACRASDRAADQAAVAEGSARRLRQAQEHADAGLAVARGDLRQRLDRLGAARASTPDAALVDAAAAATVHARVADGAWREAAAQVDDGELQRALQTAQRAAVERDGAARALAELREDLAGIRSRLQLQGEGGLHERLAEARRLATAVAAELRSAEERAAASALLLATLTRHRDEAARAYGAPMRAELERLGALVFGDDFAVELDDELRISRRILGGDPVPWSELSVGAREQLSVLSRLAAAVIVSADGGVPVVFDDVLGFTDPGRLERMAAAFADAAGRCQIIVLTCEPSRYRHLARATTLSLARPRGVPARQAG</sequence>
<dbReference type="InterPro" id="IPR027417">
    <property type="entry name" value="P-loop_NTPase"/>
</dbReference>
<evidence type="ECO:0000259" key="2">
    <source>
        <dbReference type="Pfam" id="PF13514"/>
    </source>
</evidence>
<protein>
    <recommendedName>
        <fullName evidence="2">YhaN AAA domain-containing protein</fullName>
    </recommendedName>
</protein>
<reference evidence="3" key="1">
    <citation type="submission" date="2020-02" db="EMBL/GenBank/DDBJ databases">
        <authorList>
            <person name="Meier V. D."/>
        </authorList>
    </citation>
    <scope>NUCLEOTIDE SEQUENCE</scope>
    <source>
        <strain evidence="3">AVDCRST_MAG20</strain>
    </source>
</reference>
<proteinExistence type="predicted"/>
<dbReference type="SUPFAM" id="SSF52540">
    <property type="entry name" value="P-loop containing nucleoside triphosphate hydrolases"/>
    <property type="match status" value="1"/>
</dbReference>
<feature type="domain" description="YhaN AAA" evidence="2">
    <location>
        <begin position="1"/>
        <end position="48"/>
    </location>
</feature>
<dbReference type="Gene3D" id="3.40.50.300">
    <property type="entry name" value="P-loop containing nucleotide triphosphate hydrolases"/>
    <property type="match status" value="2"/>
</dbReference>
<organism evidence="3">
    <name type="scientific">uncultured Acidimicrobiales bacterium</name>
    <dbReference type="NCBI Taxonomy" id="310071"/>
    <lineage>
        <taxon>Bacteria</taxon>
        <taxon>Bacillati</taxon>
        <taxon>Actinomycetota</taxon>
        <taxon>Acidimicrobiia</taxon>
        <taxon>Acidimicrobiales</taxon>
        <taxon>environmental samples</taxon>
    </lineage>
</organism>
<dbReference type="PANTHER" id="PTHR41259">
    <property type="entry name" value="DOUBLE-STRAND BREAK REPAIR RAD50 ATPASE, PUTATIVE-RELATED"/>
    <property type="match status" value="1"/>
</dbReference>
<evidence type="ECO:0000256" key="1">
    <source>
        <dbReference type="SAM" id="Coils"/>
    </source>
</evidence>
<dbReference type="Pfam" id="PF13514">
    <property type="entry name" value="AAA_27"/>
    <property type="match status" value="1"/>
</dbReference>
<dbReference type="AlphaFoldDB" id="A0A6J4IHA0"/>
<dbReference type="EMBL" id="CADCSY010000103">
    <property type="protein sequence ID" value="CAA9252028.1"/>
    <property type="molecule type" value="Genomic_DNA"/>
</dbReference>